<reference evidence="3" key="1">
    <citation type="journal article" date="2019" name="Int. J. Syst. Evol. Microbiol.">
        <title>The Global Catalogue of Microorganisms (GCM) 10K type strain sequencing project: providing services to taxonomists for standard genome sequencing and annotation.</title>
        <authorList>
            <consortium name="The Broad Institute Genomics Platform"/>
            <consortium name="The Broad Institute Genome Sequencing Center for Infectious Disease"/>
            <person name="Wu L."/>
            <person name="Ma J."/>
        </authorList>
    </citation>
    <scope>NUCLEOTIDE SEQUENCE [LARGE SCALE GENOMIC DNA]</scope>
    <source>
        <strain evidence="3">KCTC 42282</strain>
    </source>
</reference>
<feature type="signal peptide" evidence="1">
    <location>
        <begin position="1"/>
        <end position="21"/>
    </location>
</feature>
<proteinExistence type="predicted"/>
<keyword evidence="3" id="KW-1185">Reference proteome</keyword>
<feature type="chain" id="PRO_5045573346" evidence="1">
    <location>
        <begin position="22"/>
        <end position="356"/>
    </location>
</feature>
<evidence type="ECO:0000313" key="3">
    <source>
        <dbReference type="Proteomes" id="UP001595704"/>
    </source>
</evidence>
<evidence type="ECO:0000313" key="2">
    <source>
        <dbReference type="EMBL" id="MFC3635994.1"/>
    </source>
</evidence>
<evidence type="ECO:0000256" key="1">
    <source>
        <dbReference type="SAM" id="SignalP"/>
    </source>
</evidence>
<organism evidence="2 3">
    <name type="scientific">Camelimonas fluminis</name>
    <dbReference type="NCBI Taxonomy" id="1576911"/>
    <lineage>
        <taxon>Bacteria</taxon>
        <taxon>Pseudomonadati</taxon>
        <taxon>Pseudomonadota</taxon>
        <taxon>Alphaproteobacteria</taxon>
        <taxon>Hyphomicrobiales</taxon>
        <taxon>Chelatococcaceae</taxon>
        <taxon>Camelimonas</taxon>
    </lineage>
</organism>
<sequence length="356" mass="36850">MFKAAFYASVALLVFCAPAVAGPLGRVEAVEKFLGIGMSDGARAGSVASDGADVVVRDLTLPLGVTQREGAPVVSSSVRVKELRFVDVAVAEATARFAGVTALEVVVTGAEGVAVRSMALGPVKAVLIGSAPLSVEGDYSATLLGVVSSSAAGAIRADMYAVSYRSEGGGRFSQKLKVSGLQLRDSGRSEYRVAGEISIAGDRAARTVEAEMRLVEHQLGEIIGQVSMSNVEMAERKMSLIVGDDLADGNADIRSGSVEIIPSEAIRMVVRFLPSDKRDELIGAIEPILTKNVPQGSAIAGQAMRAVAAFLAKPGAVRLSMAPKAPVPVQDFVSGKGFAAGTDWADRWGVSISVSD</sequence>
<dbReference type="EMBL" id="JBHRYC010000010">
    <property type="protein sequence ID" value="MFC3635994.1"/>
    <property type="molecule type" value="Genomic_DNA"/>
</dbReference>
<name>A0ABV7UC80_9HYPH</name>
<keyword evidence="1" id="KW-0732">Signal</keyword>
<dbReference type="Proteomes" id="UP001595704">
    <property type="component" value="Unassembled WGS sequence"/>
</dbReference>
<protein>
    <submittedName>
        <fullName evidence="2">Uncharacterized protein</fullName>
    </submittedName>
</protein>
<accession>A0ABV7UC80</accession>
<comment type="caution">
    <text evidence="2">The sequence shown here is derived from an EMBL/GenBank/DDBJ whole genome shotgun (WGS) entry which is preliminary data.</text>
</comment>
<gene>
    <name evidence="2" type="ORF">ACFONL_01125</name>
</gene>
<dbReference type="RefSeq" id="WP_191321294.1">
    <property type="nucleotide sequence ID" value="NZ_BNCG01000061.1"/>
</dbReference>